<reference evidence="2" key="1">
    <citation type="submission" date="2013-08" db="EMBL/GenBank/DDBJ databases">
        <authorList>
            <person name="Durkin A.S."/>
            <person name="Haft D.R."/>
            <person name="McCorrison J."/>
            <person name="Torralba M."/>
            <person name="Gillis M."/>
            <person name="Haft D.H."/>
            <person name="Methe B."/>
            <person name="Sutton G."/>
            <person name="Nelson K.E."/>
        </authorList>
    </citation>
    <scope>NUCLEOTIDE SEQUENCE [LARGE SCALE GENOMIC DNA]</scope>
    <source>
        <strain evidence="2">F0233</strain>
    </source>
</reference>
<proteinExistence type="predicted"/>
<dbReference type="PROSITE" id="PS50075">
    <property type="entry name" value="CARRIER"/>
    <property type="match status" value="1"/>
</dbReference>
<sequence length="79" mass="8399">MTIEEFTAVISTAARVELDDPQTSFTAQGLDSLGLLNVLVAVEDSYSIEIDPASFADGLPRTPAEMHAYAESAVTTHAE</sequence>
<keyword evidence="3" id="KW-1185">Reference proteome</keyword>
<dbReference type="Gene3D" id="1.10.1200.10">
    <property type="entry name" value="ACP-like"/>
    <property type="match status" value="1"/>
</dbReference>
<gene>
    <name evidence="2" type="ORF">HMPREF0682_2857</name>
</gene>
<dbReference type="SUPFAM" id="SSF47336">
    <property type="entry name" value="ACP-like"/>
    <property type="match status" value="1"/>
</dbReference>
<dbReference type="GeneID" id="95361152"/>
<protein>
    <submittedName>
        <fullName evidence="2">Phosphopantetheine attachment domain protein</fullName>
    </submittedName>
</protein>
<name>U2SHM9_9ACTN</name>
<organism evidence="2 3">
    <name type="scientific">Propionibacterium acidifaciens F0233</name>
    <dbReference type="NCBI Taxonomy" id="553198"/>
    <lineage>
        <taxon>Bacteria</taxon>
        <taxon>Bacillati</taxon>
        <taxon>Actinomycetota</taxon>
        <taxon>Actinomycetes</taxon>
        <taxon>Propionibacteriales</taxon>
        <taxon>Propionibacteriaceae</taxon>
        <taxon>Propionibacterium</taxon>
    </lineage>
</organism>
<dbReference type="InterPro" id="IPR036736">
    <property type="entry name" value="ACP-like_sf"/>
</dbReference>
<dbReference type="Proteomes" id="UP000017052">
    <property type="component" value="Unassembled WGS sequence"/>
</dbReference>
<dbReference type="Pfam" id="PF00550">
    <property type="entry name" value="PP-binding"/>
    <property type="match status" value="1"/>
</dbReference>
<dbReference type="EMBL" id="ACVN02000035">
    <property type="protein sequence ID" value="ERK62172.1"/>
    <property type="molecule type" value="Genomic_DNA"/>
</dbReference>
<comment type="caution">
    <text evidence="2">The sequence shown here is derived from an EMBL/GenBank/DDBJ whole genome shotgun (WGS) entry which is preliminary data.</text>
</comment>
<accession>U2SHM9</accession>
<dbReference type="InterPro" id="IPR009081">
    <property type="entry name" value="PP-bd_ACP"/>
</dbReference>
<evidence type="ECO:0000259" key="1">
    <source>
        <dbReference type="PROSITE" id="PS50075"/>
    </source>
</evidence>
<dbReference type="AlphaFoldDB" id="U2SHM9"/>
<evidence type="ECO:0000313" key="3">
    <source>
        <dbReference type="Proteomes" id="UP000017052"/>
    </source>
</evidence>
<evidence type="ECO:0000313" key="2">
    <source>
        <dbReference type="EMBL" id="ERK62172.1"/>
    </source>
</evidence>
<feature type="domain" description="Carrier" evidence="1">
    <location>
        <begin position="1"/>
        <end position="74"/>
    </location>
</feature>
<dbReference type="RefSeq" id="WP_021796388.1">
    <property type="nucleotide sequence ID" value="NZ_ACVN02000035.1"/>
</dbReference>